<reference evidence="13" key="1">
    <citation type="submission" date="2021-12" db="EMBL/GenBank/DDBJ databases">
        <authorList>
            <person name="King R."/>
        </authorList>
    </citation>
    <scope>NUCLEOTIDE SEQUENCE</scope>
</reference>
<keyword evidence="5 10" id="KW-0963">Cytoplasm</keyword>
<feature type="active site" description="Glycyl thioester intermediate" evidence="9">
    <location>
        <position position="549"/>
    </location>
</feature>
<dbReference type="InterPro" id="IPR006285">
    <property type="entry name" value="Atg7"/>
</dbReference>
<organism evidence="13 14">
    <name type="scientific">Chrysodeixis includens</name>
    <name type="common">Soybean looper</name>
    <name type="synonym">Pseudoplusia includens</name>
    <dbReference type="NCBI Taxonomy" id="689277"/>
    <lineage>
        <taxon>Eukaryota</taxon>
        <taxon>Metazoa</taxon>
        <taxon>Ecdysozoa</taxon>
        <taxon>Arthropoda</taxon>
        <taxon>Hexapoda</taxon>
        <taxon>Insecta</taxon>
        <taxon>Pterygota</taxon>
        <taxon>Neoptera</taxon>
        <taxon>Endopterygota</taxon>
        <taxon>Lepidoptera</taxon>
        <taxon>Glossata</taxon>
        <taxon>Ditrysia</taxon>
        <taxon>Noctuoidea</taxon>
        <taxon>Noctuidae</taxon>
        <taxon>Plusiinae</taxon>
        <taxon>Chrysodeixis</taxon>
    </lineage>
</organism>
<evidence type="ECO:0000259" key="11">
    <source>
        <dbReference type="Pfam" id="PF00899"/>
    </source>
</evidence>
<keyword evidence="6 10" id="KW-0833">Ubl conjugation pathway</keyword>
<dbReference type="GO" id="GO:0006995">
    <property type="term" value="P:cellular response to nitrogen starvation"/>
    <property type="evidence" value="ECO:0007669"/>
    <property type="project" value="TreeGrafter"/>
</dbReference>
<accession>A0A9P0FQV6</accession>
<dbReference type="FunFam" id="3.40.140.70:FF:000001">
    <property type="entry name" value="Ubiquitin-like modifier-activating enzyme atg7"/>
    <property type="match status" value="1"/>
</dbReference>
<dbReference type="Gene3D" id="3.40.140.70">
    <property type="entry name" value="Ubiquitin-like modifier-activating enzyme ATG7 N-terminal domain"/>
    <property type="match status" value="1"/>
</dbReference>
<dbReference type="GO" id="GO:0019779">
    <property type="term" value="F:Atg8 activating enzyme activity"/>
    <property type="evidence" value="ECO:0007669"/>
    <property type="project" value="TreeGrafter"/>
</dbReference>
<comment type="function">
    <text evidence="10">E1-like activating enzyme involved in the 2 ubiquitin-like systems required for autophagy.</text>
</comment>
<name>A0A9P0FQV6_CHRIL</name>
<dbReference type="InterPro" id="IPR035985">
    <property type="entry name" value="Ubiquitin-activating_enz"/>
</dbReference>
<dbReference type="FunFam" id="3.40.50.720:FF:000395">
    <property type="entry name" value="ubiquitin-like modifier-activating enzyme ATG7"/>
    <property type="match status" value="1"/>
</dbReference>
<evidence type="ECO:0000256" key="1">
    <source>
        <dbReference type="ARBA" id="ARBA00010931"/>
    </source>
</evidence>
<dbReference type="InterPro" id="IPR042522">
    <property type="entry name" value="Atg7_N_1"/>
</dbReference>
<dbReference type="GO" id="GO:0032446">
    <property type="term" value="P:protein modification by small protein conjugation"/>
    <property type="evidence" value="ECO:0007669"/>
    <property type="project" value="TreeGrafter"/>
</dbReference>
<keyword evidence="8 10" id="KW-0072">Autophagy</keyword>
<dbReference type="GO" id="GO:0034727">
    <property type="term" value="P:piecemeal microautophagy of the nucleus"/>
    <property type="evidence" value="ECO:0007669"/>
    <property type="project" value="TreeGrafter"/>
</dbReference>
<evidence type="ECO:0000256" key="3">
    <source>
        <dbReference type="ARBA" id="ARBA00017647"/>
    </source>
</evidence>
<dbReference type="InterPro" id="IPR032197">
    <property type="entry name" value="Atg7_N"/>
</dbReference>
<keyword evidence="4 10" id="KW-0813">Transport</keyword>
<dbReference type="GO" id="GO:0000407">
    <property type="term" value="C:phagophore assembly site"/>
    <property type="evidence" value="ECO:0007669"/>
    <property type="project" value="UniProtKB-SubCell"/>
</dbReference>
<evidence type="ECO:0000256" key="8">
    <source>
        <dbReference type="ARBA" id="ARBA00023006"/>
    </source>
</evidence>
<dbReference type="OrthoDB" id="338614at2759"/>
<evidence type="ECO:0000256" key="6">
    <source>
        <dbReference type="ARBA" id="ARBA00022786"/>
    </source>
</evidence>
<dbReference type="InterPro" id="IPR045886">
    <property type="entry name" value="ThiF/MoeB/HesA"/>
</dbReference>
<dbReference type="AlphaFoldDB" id="A0A9P0FQV6"/>
<dbReference type="Pfam" id="PF16420">
    <property type="entry name" value="ATG7_N"/>
    <property type="match status" value="1"/>
</dbReference>
<evidence type="ECO:0000256" key="7">
    <source>
        <dbReference type="ARBA" id="ARBA00022927"/>
    </source>
</evidence>
<dbReference type="InterPro" id="IPR000594">
    <property type="entry name" value="ThiF_NAD_FAD-bd"/>
</dbReference>
<dbReference type="CDD" id="cd01486">
    <property type="entry name" value="Apg7"/>
    <property type="match status" value="1"/>
</dbReference>
<evidence type="ECO:0000256" key="10">
    <source>
        <dbReference type="RuleBase" id="RU366022"/>
    </source>
</evidence>
<feature type="domain" description="THIF-type NAD/FAD binding fold" evidence="11">
    <location>
        <begin position="334"/>
        <end position="591"/>
    </location>
</feature>
<evidence type="ECO:0000313" key="13">
    <source>
        <dbReference type="EMBL" id="CAH0588066.1"/>
    </source>
</evidence>
<evidence type="ECO:0000256" key="9">
    <source>
        <dbReference type="PIRSR" id="PIRSR606285-1"/>
    </source>
</evidence>
<evidence type="ECO:0000256" key="4">
    <source>
        <dbReference type="ARBA" id="ARBA00022448"/>
    </source>
</evidence>
<protein>
    <recommendedName>
        <fullName evidence="3 10">Ubiquitin-like modifier-activating enzyme ATG7</fullName>
    </recommendedName>
    <alternativeName>
        <fullName evidence="10">Autophagy-related protein 7</fullName>
    </alternativeName>
</protein>
<comment type="subunit">
    <text evidence="2 10">Homodimer.</text>
</comment>
<dbReference type="GO" id="GO:0019778">
    <property type="term" value="F:Atg12 activating enzyme activity"/>
    <property type="evidence" value="ECO:0007669"/>
    <property type="project" value="TreeGrafter"/>
</dbReference>
<dbReference type="Gene3D" id="3.40.50.720">
    <property type="entry name" value="NAD(P)-binding Rossmann-like Domain"/>
    <property type="match status" value="1"/>
</dbReference>
<dbReference type="PANTHER" id="PTHR10953:SF3">
    <property type="entry name" value="UBIQUITIN-LIKE MODIFIER-ACTIVATING ENZYME ATG7"/>
    <property type="match status" value="1"/>
</dbReference>
<dbReference type="NCBIfam" id="TIGR01381">
    <property type="entry name" value="E1_like_apg7"/>
    <property type="match status" value="1"/>
</dbReference>
<keyword evidence="7 10" id="KW-0653">Protein transport</keyword>
<dbReference type="Pfam" id="PF00899">
    <property type="entry name" value="ThiF"/>
    <property type="match status" value="1"/>
</dbReference>
<feature type="domain" description="Ubiquitin-like modifier-activating enzyme Atg7 N-terminal" evidence="12">
    <location>
        <begin position="11"/>
        <end position="316"/>
    </location>
</feature>
<dbReference type="EMBL" id="LR824019">
    <property type="protein sequence ID" value="CAH0588066.1"/>
    <property type="molecule type" value="Genomic_DNA"/>
</dbReference>
<dbReference type="GO" id="GO:0015031">
    <property type="term" value="P:protein transport"/>
    <property type="evidence" value="ECO:0007669"/>
    <property type="project" value="UniProtKB-UniRule"/>
</dbReference>
<dbReference type="Gene3D" id="3.40.140.100">
    <property type="entry name" value="Ubiquitin-like modifier-activating enzyme ATG7 C-terminal domain"/>
    <property type="match status" value="1"/>
</dbReference>
<dbReference type="PANTHER" id="PTHR10953">
    <property type="entry name" value="UBIQUITIN-ACTIVATING ENZYME E1"/>
    <property type="match status" value="1"/>
</dbReference>
<dbReference type="GO" id="GO:0000422">
    <property type="term" value="P:autophagy of mitochondrion"/>
    <property type="evidence" value="ECO:0007669"/>
    <property type="project" value="TreeGrafter"/>
</dbReference>
<dbReference type="GO" id="GO:0000045">
    <property type="term" value="P:autophagosome assembly"/>
    <property type="evidence" value="ECO:0007669"/>
    <property type="project" value="TreeGrafter"/>
</dbReference>
<evidence type="ECO:0000256" key="2">
    <source>
        <dbReference type="ARBA" id="ARBA00011738"/>
    </source>
</evidence>
<gene>
    <name evidence="13" type="ORF">CINC_LOCUS3895</name>
</gene>
<proteinExistence type="inferred from homology"/>
<keyword evidence="14" id="KW-1185">Reference proteome</keyword>
<sequence length="685" mass="75454">MSASENLEEIIQYVPFMSFVHPSFWHTLTEMKLDVDKLNETTKQVYGRFSYRGDIAAVFEVDGTSFNKVPEDEQQYTNVKGTIMNKNTIEEFKAIDKAALLNTVGKTLWASLRKKTWIENPSELLHFIILSFADLKKFHYYYWFAFPAPNQPTVYIKEKSASIATLLSNKQIESLAQSYKSLHKDQKCFFAITKEEEKVVIKTLSTILDLNNPVPVDANTFYVFNDPSNGSNPGWPLRLFLAALLDHCPASAGTDIKVIGLRCNATGGVENSKVFSVTVPKFFFKDVKSVEAAGWVGWERNDKGNFGPKLANMSASLDPVILADASSDLNIKLMKWRLVPDLDVDVMKTTKCLLLGAGTLGCHVARDLLAWGFRHITFIDNGKVSYSNPTRQVLFTHQDCLNGGRKKAEAAADGLKNILPSVVTKGLAAHIPMPGHPVGESLKKETISNIQLITDAISEHDVIFLLLDTREARWLPTLIAAQLGKIVINAALGFDSYLVMRHGIGGCSTEGSTSVNATSIPGGSLGCYFCNDVTAPGNSLKDRTLDQQCTVTRPGVAAIAGALAVEVLVGLLQHPLRVQAPAVYNMNNDTEDVPAELQGILGPIPHSIRGFLHSYQNVVPTCAKFPQCIACSDIVINKYKEEGIEFLLKVFNSGNYLEEVTGLHELHLAAEMTDVLTFSDEDDEE</sequence>
<dbReference type="SUPFAM" id="SSF69572">
    <property type="entry name" value="Activating enzymes of the ubiquitin-like proteins"/>
    <property type="match status" value="1"/>
</dbReference>
<evidence type="ECO:0000256" key="5">
    <source>
        <dbReference type="ARBA" id="ARBA00022490"/>
    </source>
</evidence>
<dbReference type="InterPro" id="IPR042523">
    <property type="entry name" value="Atg7_N_2"/>
</dbReference>
<dbReference type="Proteomes" id="UP001154114">
    <property type="component" value="Chromosome 16"/>
</dbReference>
<comment type="subcellular location">
    <subcellularLocation>
        <location evidence="10">Cytoplasm</location>
    </subcellularLocation>
    <subcellularLocation>
        <location evidence="10">Preautophagosomal structure</location>
    </subcellularLocation>
</comment>
<evidence type="ECO:0000259" key="12">
    <source>
        <dbReference type="Pfam" id="PF16420"/>
    </source>
</evidence>
<comment type="similarity">
    <text evidence="1 10">Belongs to the ATG7 family.</text>
</comment>
<evidence type="ECO:0000313" key="14">
    <source>
        <dbReference type="Proteomes" id="UP001154114"/>
    </source>
</evidence>